<feature type="domain" description="Glycosyltransferase subfamily 4-like N-terminal" evidence="2">
    <location>
        <begin position="3"/>
        <end position="158"/>
    </location>
</feature>
<reference evidence="3 4" key="1">
    <citation type="submission" date="2020-05" db="EMBL/GenBank/DDBJ databases">
        <title>Ramlibacter rhizophilus sp. nov., isolated from rhizosphere soil of national flower Mugunghwa from South Korea.</title>
        <authorList>
            <person name="Zheng-Fei Y."/>
            <person name="Huan T."/>
        </authorList>
    </citation>
    <scope>NUCLEOTIDE SEQUENCE [LARGE SCALE GENOMIC DNA]</scope>
    <source>
        <strain evidence="3 4">H242</strain>
    </source>
</reference>
<keyword evidence="4" id="KW-1185">Reference proteome</keyword>
<dbReference type="InterPro" id="IPR028098">
    <property type="entry name" value="Glyco_trans_4-like_N"/>
</dbReference>
<dbReference type="PANTHER" id="PTHR45947:SF15">
    <property type="entry name" value="TEICHURONIC ACID BIOSYNTHESIS GLYCOSYLTRANSFERASE TUAC-RELATED"/>
    <property type="match status" value="1"/>
</dbReference>
<organism evidence="3 4">
    <name type="scientific">Ramlibacter terrae</name>
    <dbReference type="NCBI Taxonomy" id="2732511"/>
    <lineage>
        <taxon>Bacteria</taxon>
        <taxon>Pseudomonadati</taxon>
        <taxon>Pseudomonadota</taxon>
        <taxon>Betaproteobacteria</taxon>
        <taxon>Burkholderiales</taxon>
        <taxon>Comamonadaceae</taxon>
        <taxon>Ramlibacter</taxon>
    </lineage>
</organism>
<evidence type="ECO:0000259" key="1">
    <source>
        <dbReference type="Pfam" id="PF00534"/>
    </source>
</evidence>
<dbReference type="InterPro" id="IPR001296">
    <property type="entry name" value="Glyco_trans_1"/>
</dbReference>
<dbReference type="CDD" id="cd03801">
    <property type="entry name" value="GT4_PimA-like"/>
    <property type="match status" value="1"/>
</dbReference>
<dbReference type="Gene3D" id="3.40.50.2000">
    <property type="entry name" value="Glycogen Phosphorylase B"/>
    <property type="match status" value="2"/>
</dbReference>
<evidence type="ECO:0000313" key="3">
    <source>
        <dbReference type="EMBL" id="QJW85633.1"/>
    </source>
</evidence>
<accession>A0ABX6P6C7</accession>
<evidence type="ECO:0000259" key="2">
    <source>
        <dbReference type="Pfam" id="PF13439"/>
    </source>
</evidence>
<feature type="domain" description="Glycosyl transferase family 1" evidence="1">
    <location>
        <begin position="168"/>
        <end position="277"/>
    </location>
</feature>
<proteinExistence type="predicted"/>
<gene>
    <name evidence="3" type="ORF">HK414_27485</name>
</gene>
<dbReference type="Pfam" id="PF13439">
    <property type="entry name" value="Glyco_transf_4"/>
    <property type="match status" value="1"/>
</dbReference>
<dbReference type="InterPro" id="IPR050194">
    <property type="entry name" value="Glycosyltransferase_grp1"/>
</dbReference>
<evidence type="ECO:0000313" key="4">
    <source>
        <dbReference type="Proteomes" id="UP000500826"/>
    </source>
</evidence>
<name>A0ABX6P6C7_9BURK</name>
<dbReference type="SUPFAM" id="SSF53756">
    <property type="entry name" value="UDP-Glycosyltransferase/glycogen phosphorylase"/>
    <property type="match status" value="1"/>
</dbReference>
<dbReference type="EMBL" id="CP053418">
    <property type="protein sequence ID" value="QJW85633.1"/>
    <property type="molecule type" value="Genomic_DNA"/>
</dbReference>
<dbReference type="Pfam" id="PF00534">
    <property type="entry name" value="Glycos_transf_1"/>
    <property type="match status" value="1"/>
</dbReference>
<dbReference type="Proteomes" id="UP000500826">
    <property type="component" value="Chromosome"/>
</dbReference>
<dbReference type="PANTHER" id="PTHR45947">
    <property type="entry name" value="SULFOQUINOVOSYL TRANSFERASE SQD2"/>
    <property type="match status" value="1"/>
</dbReference>
<protein>
    <submittedName>
        <fullName evidence="3">Glycosyltransferase family 4 protein</fullName>
    </submittedName>
</protein>
<sequence>MLARGFRICWFSSATDPVPRRDGAALELVAVKTSNIVERLTQLPYPLWTPAALPRLWREIGRAQIVHVHEHLYGSSIVAILLAKLRRRPVVVTQHMGALGLGSRAFTAVYECGARLLGTLLFPPVARTVFISRNVLEFFGRERSPRAQLIFNGVDVHRFTPVADGERASIRAALGLPPGAPVVLFVGRFVRKKGLHRVLALAQRFPHVQWVLVGSGPEQPQQPPANVHVAGRVEHDRLPQYYRAADLLILPSSGEGMPLVVQEALCCGAGILSTDEVASACPEAADLIRSHPVPRAGDDRPDGTRRCALRSRTAATGGACRTRGAGACLVVPERCVAQYDDVFHQLVAEAS</sequence>